<evidence type="ECO:0000313" key="2">
    <source>
        <dbReference type="EMBL" id="QBZ70799.1"/>
    </source>
</evidence>
<feature type="region of interest" description="Disordered" evidence="1">
    <location>
        <begin position="118"/>
        <end position="145"/>
    </location>
</feature>
<name>A0A4D6DYR1_9CAUD</name>
<dbReference type="EMBL" id="MK689364">
    <property type="protein sequence ID" value="QBZ70799.1"/>
    <property type="molecule type" value="Genomic_DNA"/>
</dbReference>
<gene>
    <name evidence="2" type="ORF">pETSU_218</name>
</gene>
<keyword evidence="3" id="KW-1185">Reference proteome</keyword>
<reference evidence="2 3" key="1">
    <citation type="submission" date="2019-03" db="EMBL/GenBank/DDBJ databases">
        <authorList>
            <person name="Kim S.G."/>
            <person name="Park S.C."/>
        </authorList>
    </citation>
    <scope>NUCLEOTIDE SEQUENCE [LARGE SCALE GENOMIC DNA]</scope>
</reference>
<protein>
    <submittedName>
        <fullName evidence="2">Uncharacterized protein</fullName>
    </submittedName>
</protein>
<proteinExistence type="predicted"/>
<accession>A0A4D6DYR1</accession>
<evidence type="ECO:0000256" key="1">
    <source>
        <dbReference type="SAM" id="MobiDB-lite"/>
    </source>
</evidence>
<dbReference type="Proteomes" id="UP000297195">
    <property type="component" value="Segment"/>
</dbReference>
<sequence>MARTHSEIQIENWNNLRVRILDAHPRRRSKADVLVSLDKEFQQLASRLLKLQVSSGSYKILGVDHSSLTRGHIAIKSRDGFTVNIYEKDYELFQRWSDMSDEDKLISKPKNLYGYRLSTTQPDVKKPRTTNPDKERLNIRHGEND</sequence>
<evidence type="ECO:0000313" key="3">
    <source>
        <dbReference type="Proteomes" id="UP000297195"/>
    </source>
</evidence>
<feature type="compositionally biased region" description="Basic and acidic residues" evidence="1">
    <location>
        <begin position="123"/>
        <end position="145"/>
    </location>
</feature>
<organism evidence="2 3">
    <name type="scientific">Edwardsiella phage pEt-SU</name>
    <dbReference type="NCBI Taxonomy" id="2562142"/>
    <lineage>
        <taxon>Viruses</taxon>
        <taxon>Duplodnaviria</taxon>
        <taxon>Heunggongvirae</taxon>
        <taxon>Uroviricota</taxon>
        <taxon>Caudoviricetes</taxon>
        <taxon>Chimalliviridae</taxon>
        <taxon>Petsuvirus</taxon>
        <taxon>Petsuvirus pEtSU</taxon>
    </lineage>
</organism>